<reference evidence="1 2" key="1">
    <citation type="submission" date="2024-02" db="EMBL/GenBank/DDBJ databases">
        <title>Chromosome-scale genome assembly of the rough periwinkle Littorina saxatilis.</title>
        <authorList>
            <person name="De Jode A."/>
            <person name="Faria R."/>
            <person name="Formenti G."/>
            <person name="Sims Y."/>
            <person name="Smith T.P."/>
            <person name="Tracey A."/>
            <person name="Wood J.M.D."/>
            <person name="Zagrodzka Z.B."/>
            <person name="Johannesson K."/>
            <person name="Butlin R.K."/>
            <person name="Leder E.H."/>
        </authorList>
    </citation>
    <scope>NUCLEOTIDE SEQUENCE [LARGE SCALE GENOMIC DNA]</scope>
    <source>
        <strain evidence="1">Snail1</strain>
        <tissue evidence="1">Muscle</tissue>
    </source>
</reference>
<dbReference type="AlphaFoldDB" id="A0AAN9AKN2"/>
<dbReference type="Proteomes" id="UP001374579">
    <property type="component" value="Unassembled WGS sequence"/>
</dbReference>
<evidence type="ECO:0000313" key="2">
    <source>
        <dbReference type="Proteomes" id="UP001374579"/>
    </source>
</evidence>
<gene>
    <name evidence="1" type="ORF">V1264_022594</name>
</gene>
<accession>A0AAN9AKN2</accession>
<evidence type="ECO:0000313" key="1">
    <source>
        <dbReference type="EMBL" id="KAK7088706.1"/>
    </source>
</evidence>
<proteinExistence type="predicted"/>
<dbReference type="EMBL" id="JBAMIC010004070">
    <property type="protein sequence ID" value="KAK7088706.1"/>
    <property type="molecule type" value="Genomic_DNA"/>
</dbReference>
<organism evidence="1 2">
    <name type="scientific">Littorina saxatilis</name>
    <dbReference type="NCBI Taxonomy" id="31220"/>
    <lineage>
        <taxon>Eukaryota</taxon>
        <taxon>Metazoa</taxon>
        <taxon>Spiralia</taxon>
        <taxon>Lophotrochozoa</taxon>
        <taxon>Mollusca</taxon>
        <taxon>Gastropoda</taxon>
        <taxon>Caenogastropoda</taxon>
        <taxon>Littorinimorpha</taxon>
        <taxon>Littorinoidea</taxon>
        <taxon>Littorinidae</taxon>
        <taxon>Littorina</taxon>
    </lineage>
</organism>
<name>A0AAN9AKN2_9CAEN</name>
<keyword evidence="2" id="KW-1185">Reference proteome</keyword>
<protein>
    <submittedName>
        <fullName evidence="1">Uncharacterized protein</fullName>
    </submittedName>
</protein>
<sequence>MLHLQTLPNWTGFNAASTDLTQLDWIQCCIYRPYPIGLDSMLQRKIADSANVESSVPAYDSQQSNKHIDGSCHTFRLQGNWNCNTLSSFLTRPFLRKHRSSGGKTQSSGRP</sequence>
<comment type="caution">
    <text evidence="1">The sequence shown here is derived from an EMBL/GenBank/DDBJ whole genome shotgun (WGS) entry which is preliminary data.</text>
</comment>